<reference evidence="1" key="1">
    <citation type="submission" date="2014-09" db="EMBL/GenBank/DDBJ databases">
        <authorList>
            <person name="Magalhaes I.L.F."/>
            <person name="Oliveira U."/>
            <person name="Santos F.R."/>
            <person name="Vidigal T.H.D.A."/>
            <person name="Brescovit A.D."/>
            <person name="Santos A.J."/>
        </authorList>
    </citation>
    <scope>NUCLEOTIDE SEQUENCE</scope>
    <source>
        <tissue evidence="1">Shoot tissue taken approximately 20 cm above the soil surface</tissue>
    </source>
</reference>
<protein>
    <submittedName>
        <fullName evidence="1">Uncharacterized protein</fullName>
    </submittedName>
</protein>
<proteinExistence type="predicted"/>
<sequence>MVLHLKKDNYMLLNRLAGTYNMERQKSLFNR</sequence>
<evidence type="ECO:0000313" key="1">
    <source>
        <dbReference type="EMBL" id="JAE29994.1"/>
    </source>
</evidence>
<accession>A0A0A9H2H0</accession>
<reference evidence="1" key="2">
    <citation type="journal article" date="2015" name="Data Brief">
        <title>Shoot transcriptome of the giant reed, Arundo donax.</title>
        <authorList>
            <person name="Barrero R.A."/>
            <person name="Guerrero F.D."/>
            <person name="Moolhuijzen P."/>
            <person name="Goolsby J.A."/>
            <person name="Tidwell J."/>
            <person name="Bellgard S.E."/>
            <person name="Bellgard M.I."/>
        </authorList>
    </citation>
    <scope>NUCLEOTIDE SEQUENCE</scope>
    <source>
        <tissue evidence="1">Shoot tissue taken approximately 20 cm above the soil surface</tissue>
    </source>
</reference>
<name>A0A0A9H2H0_ARUDO</name>
<dbReference type="AlphaFoldDB" id="A0A0A9H2H0"/>
<organism evidence="1">
    <name type="scientific">Arundo donax</name>
    <name type="common">Giant reed</name>
    <name type="synonym">Donax arundinaceus</name>
    <dbReference type="NCBI Taxonomy" id="35708"/>
    <lineage>
        <taxon>Eukaryota</taxon>
        <taxon>Viridiplantae</taxon>
        <taxon>Streptophyta</taxon>
        <taxon>Embryophyta</taxon>
        <taxon>Tracheophyta</taxon>
        <taxon>Spermatophyta</taxon>
        <taxon>Magnoliopsida</taxon>
        <taxon>Liliopsida</taxon>
        <taxon>Poales</taxon>
        <taxon>Poaceae</taxon>
        <taxon>PACMAD clade</taxon>
        <taxon>Arundinoideae</taxon>
        <taxon>Arundineae</taxon>
        <taxon>Arundo</taxon>
    </lineage>
</organism>
<dbReference type="EMBL" id="GBRH01167902">
    <property type="protein sequence ID" value="JAE29994.1"/>
    <property type="molecule type" value="Transcribed_RNA"/>
</dbReference>